<feature type="chain" id="PRO_5014838128" evidence="1">
    <location>
        <begin position="22"/>
        <end position="77"/>
    </location>
</feature>
<dbReference type="EMBL" id="PFDW01000065">
    <property type="protein sequence ID" value="PJE57979.1"/>
    <property type="molecule type" value="Genomic_DNA"/>
</dbReference>
<dbReference type="AlphaFoldDB" id="A0A2M8KDI5"/>
<reference evidence="3" key="1">
    <citation type="submission" date="2017-09" db="EMBL/GenBank/DDBJ databases">
        <title>Depth-based differentiation of microbial function through sediment-hosted aquifers and enrichment of novel symbionts in the deep terrestrial subsurface.</title>
        <authorList>
            <person name="Probst A.J."/>
            <person name="Ladd B."/>
            <person name="Jarett J.K."/>
            <person name="Geller-Mcgrath D.E."/>
            <person name="Sieber C.M.K."/>
            <person name="Emerson J.B."/>
            <person name="Anantharaman K."/>
            <person name="Thomas B.C."/>
            <person name="Malmstrom R."/>
            <person name="Stieglmeier M."/>
            <person name="Klingl A."/>
            <person name="Woyke T."/>
            <person name="Ryan C.M."/>
            <person name="Banfield J.F."/>
        </authorList>
    </citation>
    <scope>NUCLEOTIDE SEQUENCE [LARGE SCALE GENOMIC DNA]</scope>
</reference>
<proteinExistence type="predicted"/>
<organism evidence="2 3">
    <name type="scientific">Candidatus Portnoybacteria bacterium CG10_big_fil_rev_8_21_14_0_10_36_7</name>
    <dbReference type="NCBI Taxonomy" id="1974812"/>
    <lineage>
        <taxon>Bacteria</taxon>
        <taxon>Candidatus Portnoyibacteriota</taxon>
    </lineage>
</organism>
<comment type="caution">
    <text evidence="2">The sequence shown here is derived from an EMBL/GenBank/DDBJ whole genome shotgun (WGS) entry which is preliminary data.</text>
</comment>
<protein>
    <submittedName>
        <fullName evidence="2">Uncharacterized protein</fullName>
    </submittedName>
</protein>
<dbReference type="Proteomes" id="UP000231450">
    <property type="component" value="Unassembled WGS sequence"/>
</dbReference>
<feature type="signal peptide" evidence="1">
    <location>
        <begin position="1"/>
        <end position="21"/>
    </location>
</feature>
<evidence type="ECO:0000313" key="2">
    <source>
        <dbReference type="EMBL" id="PJE57979.1"/>
    </source>
</evidence>
<accession>A0A2M8KDI5</accession>
<keyword evidence="1" id="KW-0732">Signal</keyword>
<sequence>MKKFLVVTLVMCALVAVPQQARSQGFLFGFLSGSAFSDGDSVNTTQSSNIIYSSEKSSKVIDPVAVKMSAVTKNFGT</sequence>
<evidence type="ECO:0000313" key="3">
    <source>
        <dbReference type="Proteomes" id="UP000231450"/>
    </source>
</evidence>
<evidence type="ECO:0000256" key="1">
    <source>
        <dbReference type="SAM" id="SignalP"/>
    </source>
</evidence>
<name>A0A2M8KDI5_9BACT</name>
<gene>
    <name evidence="2" type="ORF">COU81_03060</name>
</gene>